<evidence type="ECO:0000313" key="8">
    <source>
        <dbReference type="EMBL" id="KJX74684.1"/>
    </source>
</evidence>
<dbReference type="PANTHER" id="PTHR43027:SF1">
    <property type="entry name" value="DOXORUBICIN RESISTANCE ABC TRANSPORTER PERMEASE PROTEIN DRRC-RELATED"/>
    <property type="match status" value="1"/>
</dbReference>
<feature type="transmembrane region" description="Helical" evidence="6">
    <location>
        <begin position="45"/>
        <end position="73"/>
    </location>
</feature>
<proteinExistence type="inferred from homology"/>
<feature type="transmembrane region" description="Helical" evidence="6">
    <location>
        <begin position="244"/>
        <end position="268"/>
    </location>
</feature>
<evidence type="ECO:0000259" key="7">
    <source>
        <dbReference type="PROSITE" id="PS51012"/>
    </source>
</evidence>
<accession>A0A0F4EPD8</accession>
<keyword evidence="6" id="KW-1003">Cell membrane</keyword>
<dbReference type="InterPro" id="IPR013525">
    <property type="entry name" value="ABC2_TM"/>
</dbReference>
<dbReference type="PANTHER" id="PTHR43027">
    <property type="entry name" value="DOXORUBICIN RESISTANCE ABC TRANSPORTER PERMEASE PROTEIN DRRC-RELATED"/>
    <property type="match status" value="1"/>
</dbReference>
<dbReference type="OrthoDB" id="26267at2"/>
<dbReference type="RefSeq" id="WP_045843758.1">
    <property type="nucleotide sequence ID" value="NZ_CP083405.1"/>
</dbReference>
<protein>
    <recommendedName>
        <fullName evidence="6">Transport permease protein</fullName>
    </recommendedName>
</protein>
<dbReference type="GO" id="GO:0043215">
    <property type="term" value="P:daunorubicin transport"/>
    <property type="evidence" value="ECO:0007669"/>
    <property type="project" value="InterPro"/>
</dbReference>
<dbReference type="Proteomes" id="UP000053699">
    <property type="component" value="Unassembled WGS sequence"/>
</dbReference>
<comment type="similarity">
    <text evidence="6">Belongs to the ABC-2 integral membrane protein family.</text>
</comment>
<dbReference type="EMBL" id="JRPY01000100">
    <property type="protein sequence ID" value="KJX74684.1"/>
    <property type="molecule type" value="Genomic_DNA"/>
</dbReference>
<keyword evidence="6" id="KW-0813">Transport</keyword>
<name>A0A0F4EPD8_9MYCO</name>
<dbReference type="PATRIC" id="fig|480418.6.peg.5060"/>
<dbReference type="GO" id="GO:0046677">
    <property type="term" value="P:response to antibiotic"/>
    <property type="evidence" value="ECO:0007669"/>
    <property type="project" value="UniProtKB-KW"/>
</dbReference>
<dbReference type="InterPro" id="IPR047817">
    <property type="entry name" value="ABC2_TM_bact-type"/>
</dbReference>
<keyword evidence="9" id="KW-1185">Reference proteome</keyword>
<dbReference type="NCBIfam" id="TIGR01248">
    <property type="entry name" value="drrC"/>
    <property type="match status" value="1"/>
</dbReference>
<dbReference type="GO" id="GO:0043190">
    <property type="term" value="C:ATP-binding cassette (ABC) transporter complex"/>
    <property type="evidence" value="ECO:0007669"/>
    <property type="project" value="InterPro"/>
</dbReference>
<feature type="transmembrane region" description="Helical" evidence="6">
    <location>
        <begin position="125"/>
        <end position="152"/>
    </location>
</feature>
<dbReference type="STRING" id="480418.GCA_000975265_03363"/>
<evidence type="ECO:0000256" key="2">
    <source>
        <dbReference type="ARBA" id="ARBA00022692"/>
    </source>
</evidence>
<dbReference type="InterPro" id="IPR004377">
    <property type="entry name" value="ABC_transpt_DrrB/DrrC"/>
</dbReference>
<feature type="transmembrane region" description="Helical" evidence="6">
    <location>
        <begin position="79"/>
        <end position="104"/>
    </location>
</feature>
<dbReference type="PROSITE" id="PS51012">
    <property type="entry name" value="ABC_TM2"/>
    <property type="match status" value="1"/>
</dbReference>
<dbReference type="InterPro" id="IPR005943">
    <property type="entry name" value="Daunbcin-R_C"/>
</dbReference>
<evidence type="ECO:0000313" key="9">
    <source>
        <dbReference type="Proteomes" id="UP000053699"/>
    </source>
</evidence>
<dbReference type="GO" id="GO:0140359">
    <property type="term" value="F:ABC-type transporter activity"/>
    <property type="evidence" value="ECO:0007669"/>
    <property type="project" value="InterPro"/>
</dbReference>
<organism evidence="8 9">
    <name type="scientific">Mycobacterium lepromatosis</name>
    <dbReference type="NCBI Taxonomy" id="480418"/>
    <lineage>
        <taxon>Bacteria</taxon>
        <taxon>Bacillati</taxon>
        <taxon>Actinomycetota</taxon>
        <taxon>Actinomycetes</taxon>
        <taxon>Mycobacteriales</taxon>
        <taxon>Mycobacteriaceae</taxon>
        <taxon>Mycobacterium</taxon>
    </lineage>
</organism>
<keyword evidence="4 6" id="KW-0472">Membrane</keyword>
<evidence type="ECO:0000256" key="4">
    <source>
        <dbReference type="ARBA" id="ARBA00023136"/>
    </source>
</evidence>
<feature type="transmembrane region" description="Helical" evidence="6">
    <location>
        <begin position="158"/>
        <end position="185"/>
    </location>
</feature>
<dbReference type="InterPro" id="IPR000412">
    <property type="entry name" value="ABC_2_transport"/>
</dbReference>
<evidence type="ECO:0000256" key="1">
    <source>
        <dbReference type="ARBA" id="ARBA00004141"/>
    </source>
</evidence>
<comment type="caution">
    <text evidence="8">The sequence shown here is derived from an EMBL/GenBank/DDBJ whole genome shotgun (WGS) entry which is preliminary data.</text>
</comment>
<comment type="subcellular location">
    <subcellularLocation>
        <location evidence="6">Cell membrane</location>
        <topology evidence="6">Multi-pass membrane protein</topology>
    </subcellularLocation>
    <subcellularLocation>
        <location evidence="1">Membrane</location>
        <topology evidence="1">Multi-pass membrane protein</topology>
    </subcellularLocation>
</comment>
<keyword evidence="2 6" id="KW-0812">Transmembrane</keyword>
<dbReference type="NCBIfam" id="TIGR00025">
    <property type="entry name" value="Mtu_efflux"/>
    <property type="match status" value="1"/>
</dbReference>
<evidence type="ECO:0000256" key="6">
    <source>
        <dbReference type="RuleBase" id="RU361157"/>
    </source>
</evidence>
<evidence type="ECO:0000256" key="5">
    <source>
        <dbReference type="ARBA" id="ARBA00023251"/>
    </source>
</evidence>
<dbReference type="InterPro" id="IPR052902">
    <property type="entry name" value="ABC-2_transporter"/>
</dbReference>
<reference evidence="8 9" key="1">
    <citation type="journal article" date="2015" name="Proc. Natl. Acad. Sci. U.S.A.">
        <title>Insight into the evolution and origin of leprosy bacilli from the genome sequence of Mycobacterium lepromatosis.</title>
        <authorList>
            <person name="Singh P."/>
            <person name="Benjak A."/>
            <person name="Schuenemann V.J."/>
            <person name="Herbig A."/>
            <person name="Avanzi C."/>
            <person name="Busso P."/>
            <person name="Nieselt K."/>
            <person name="Krause J."/>
            <person name="Vera-Cabrera L."/>
            <person name="Cole S.T."/>
        </authorList>
    </citation>
    <scope>NUCLEOTIDE SEQUENCE [LARGE SCALE GENOMIC DNA]</scope>
    <source>
        <strain evidence="8 9">Mx1-22A</strain>
    </source>
</reference>
<dbReference type="GO" id="GO:1900753">
    <property type="term" value="P:doxorubicin transport"/>
    <property type="evidence" value="ECO:0007669"/>
    <property type="project" value="InterPro"/>
</dbReference>
<dbReference type="Pfam" id="PF01061">
    <property type="entry name" value="ABC2_membrane"/>
    <property type="match status" value="1"/>
</dbReference>
<dbReference type="PIRSF" id="PIRSF006648">
    <property type="entry name" value="DrrB"/>
    <property type="match status" value="1"/>
</dbReference>
<sequence>MIPMTSQKVGLVPASSQHTNTSVQAFVSQTLLQTKRLLTRWARDYVTIIGALVLPILFLVVLNIVLGNLAYIVTCDSGLYSFVPLITLGAAITGSTFVAIDLVRERSIGLLSRLWVLPIHRASGLLARILANTIRTFVTTLVMLVTGVVLGFRFRQGVIASLMWVSIPVIFGIAIAVIVTTVALYTEQTFVVEAVELVQAIAVFLSTGLVPLNQYPGWIQPLVAHQPVSYAIATMRGLSMGGPVLASMVAMLLWTAGICALCAVPLAVGYRLACMH</sequence>
<dbReference type="AlphaFoldDB" id="A0A0F4EPD8"/>
<keyword evidence="5" id="KW-0046">Antibiotic resistance</keyword>
<feature type="domain" description="ABC transmembrane type-2" evidence="7">
    <location>
        <begin position="46"/>
        <end position="269"/>
    </location>
</feature>
<evidence type="ECO:0000256" key="3">
    <source>
        <dbReference type="ARBA" id="ARBA00022989"/>
    </source>
</evidence>
<keyword evidence="3 6" id="KW-1133">Transmembrane helix</keyword>
<feature type="transmembrane region" description="Helical" evidence="6">
    <location>
        <begin position="197"/>
        <end position="215"/>
    </location>
</feature>
<gene>
    <name evidence="8" type="primary">drrC</name>
    <name evidence="8" type="ORF">MLPM_2350</name>
</gene>